<feature type="transmembrane region" description="Helical" evidence="1">
    <location>
        <begin position="189"/>
        <end position="209"/>
    </location>
</feature>
<gene>
    <name evidence="2" type="ORF">HNQ67_001948</name>
</gene>
<feature type="transmembrane region" description="Helical" evidence="1">
    <location>
        <begin position="37"/>
        <end position="54"/>
    </location>
</feature>
<feature type="transmembrane region" description="Helical" evidence="1">
    <location>
        <begin position="108"/>
        <end position="129"/>
    </location>
</feature>
<sequence length="219" mass="23414">MTETSRKMPPGTAEADLAFLRRIVEGGPGRGQVPMGVLFLAGGLLYGFQCLFHLGQAAGIIRISGLASLIFVVSVTLAMLAVVAWAVRYDRKSGQKSNVGPTASRAMNGVFSATGAANLAIIIVFGLGAVRDSDFAIWLYYPAIVFAFQAIAWFVAWTLKRKPWMGLVAVGHWTTTVALGLLVRDPVAYTWVATAALFLLFALPGWIILREARAAQAAA</sequence>
<accession>A0A7W8HYW2</accession>
<feature type="transmembrane region" description="Helical" evidence="1">
    <location>
        <begin position="60"/>
        <end position="87"/>
    </location>
</feature>
<comment type="caution">
    <text evidence="2">The sequence shown here is derived from an EMBL/GenBank/DDBJ whole genome shotgun (WGS) entry which is preliminary data.</text>
</comment>
<organism evidence="2 3">
    <name type="scientific">Brevundimonas basaltis</name>
    <dbReference type="NCBI Taxonomy" id="472166"/>
    <lineage>
        <taxon>Bacteria</taxon>
        <taxon>Pseudomonadati</taxon>
        <taxon>Pseudomonadota</taxon>
        <taxon>Alphaproteobacteria</taxon>
        <taxon>Caulobacterales</taxon>
        <taxon>Caulobacteraceae</taxon>
        <taxon>Brevundimonas</taxon>
    </lineage>
</organism>
<keyword evidence="1" id="KW-0472">Membrane</keyword>
<protein>
    <submittedName>
        <fullName evidence="2">Cbb3-type cytochrome oxidase subunit 3</fullName>
    </submittedName>
</protein>
<dbReference type="RefSeq" id="WP_183254770.1">
    <property type="nucleotide sequence ID" value="NZ_BAAAFF010000002.1"/>
</dbReference>
<keyword evidence="1" id="KW-0812">Transmembrane</keyword>
<feature type="transmembrane region" description="Helical" evidence="1">
    <location>
        <begin position="164"/>
        <end position="183"/>
    </location>
</feature>
<name>A0A7W8HYW2_9CAUL</name>
<keyword evidence="1" id="KW-1133">Transmembrane helix</keyword>
<dbReference type="AlphaFoldDB" id="A0A7W8HYW2"/>
<proteinExistence type="predicted"/>
<evidence type="ECO:0000256" key="1">
    <source>
        <dbReference type="SAM" id="Phobius"/>
    </source>
</evidence>
<keyword evidence="3" id="KW-1185">Reference proteome</keyword>
<evidence type="ECO:0000313" key="3">
    <source>
        <dbReference type="Proteomes" id="UP000566663"/>
    </source>
</evidence>
<dbReference type="Proteomes" id="UP000566663">
    <property type="component" value="Unassembled WGS sequence"/>
</dbReference>
<dbReference type="EMBL" id="JACHFZ010000003">
    <property type="protein sequence ID" value="MBB5292428.1"/>
    <property type="molecule type" value="Genomic_DNA"/>
</dbReference>
<feature type="transmembrane region" description="Helical" evidence="1">
    <location>
        <begin position="135"/>
        <end position="157"/>
    </location>
</feature>
<reference evidence="2 3" key="1">
    <citation type="submission" date="2020-08" db="EMBL/GenBank/DDBJ databases">
        <title>Genomic Encyclopedia of Type Strains, Phase IV (KMG-IV): sequencing the most valuable type-strain genomes for metagenomic binning, comparative biology and taxonomic classification.</title>
        <authorList>
            <person name="Goeker M."/>
        </authorList>
    </citation>
    <scope>NUCLEOTIDE SEQUENCE [LARGE SCALE GENOMIC DNA]</scope>
    <source>
        <strain evidence="2 3">DSM 25335</strain>
    </source>
</reference>
<evidence type="ECO:0000313" key="2">
    <source>
        <dbReference type="EMBL" id="MBB5292428.1"/>
    </source>
</evidence>